<dbReference type="Proteomes" id="UP000054363">
    <property type="component" value="Unassembled WGS sequence"/>
</dbReference>
<organism evidence="1 2">
    <name type="scientific">Pseudidiomarina salinarum</name>
    <dbReference type="NCBI Taxonomy" id="435908"/>
    <lineage>
        <taxon>Bacteria</taxon>
        <taxon>Pseudomonadati</taxon>
        <taxon>Pseudomonadota</taxon>
        <taxon>Gammaproteobacteria</taxon>
        <taxon>Alteromonadales</taxon>
        <taxon>Idiomarinaceae</taxon>
        <taxon>Pseudidiomarina</taxon>
    </lineage>
</organism>
<dbReference type="RefSeq" id="WP_034775951.1">
    <property type="nucleotide sequence ID" value="NZ_JPER01000004.1"/>
</dbReference>
<dbReference type="eggNOG" id="COG1403">
    <property type="taxonomic scope" value="Bacteria"/>
</dbReference>
<proteinExistence type="predicted"/>
<evidence type="ECO:0000313" key="2">
    <source>
        <dbReference type="Proteomes" id="UP000054363"/>
    </source>
</evidence>
<sequence length="63" mass="7850">MNSRERITDWWYDAWGDRRDEFFTQANFALPNLNANNRNFDDVFEAFTLQRDRIKDFQQLQDW</sequence>
<dbReference type="STRING" id="435908.IDSA_08920"/>
<comment type="caution">
    <text evidence="1">The sequence shown here is derived from an EMBL/GenBank/DDBJ whole genome shotgun (WGS) entry which is preliminary data.</text>
</comment>
<keyword evidence="2" id="KW-1185">Reference proteome</keyword>
<accession>A0A094IXT4</accession>
<dbReference type="EMBL" id="JPER01000004">
    <property type="protein sequence ID" value="KFZ30644.1"/>
    <property type="molecule type" value="Genomic_DNA"/>
</dbReference>
<evidence type="ECO:0000313" key="1">
    <source>
        <dbReference type="EMBL" id="KFZ30644.1"/>
    </source>
</evidence>
<name>A0A094IXT4_9GAMM</name>
<protein>
    <submittedName>
        <fullName evidence="1">Uncharacterized protein</fullName>
    </submittedName>
</protein>
<dbReference type="AlphaFoldDB" id="A0A094IXT4"/>
<reference evidence="1 2" key="1">
    <citation type="submission" date="2014-06" db="EMBL/GenBank/DDBJ databases">
        <title>The draft genome sequence of Idiomarina salinarum ISL-52.</title>
        <authorList>
            <person name="Du J."/>
            <person name="Shao Z."/>
        </authorList>
    </citation>
    <scope>NUCLEOTIDE SEQUENCE [LARGE SCALE GENOMIC DNA]</scope>
    <source>
        <strain evidence="1 2">ISL-52</strain>
    </source>
</reference>
<gene>
    <name evidence="1" type="ORF">IDSA_08920</name>
</gene>